<protein>
    <submittedName>
        <fullName evidence="9">Gamma-D-glutamyl-meso-diaminopimelate peptidase</fullName>
    </submittedName>
</protein>
<accession>A0A9D1S975</accession>
<dbReference type="CDD" id="cd06229">
    <property type="entry name" value="M14_Endopeptidase_I"/>
    <property type="match status" value="1"/>
</dbReference>
<dbReference type="GO" id="GO:0008270">
    <property type="term" value="F:zinc ion binding"/>
    <property type="evidence" value="ECO:0007669"/>
    <property type="project" value="InterPro"/>
</dbReference>
<dbReference type="GO" id="GO:0004181">
    <property type="term" value="F:metallocarboxypeptidase activity"/>
    <property type="evidence" value="ECO:0007669"/>
    <property type="project" value="InterPro"/>
</dbReference>
<name>A0A9D1S975_9FIRM</name>
<dbReference type="Gene3D" id="3.40.630.10">
    <property type="entry name" value="Zn peptidases"/>
    <property type="match status" value="1"/>
</dbReference>
<evidence type="ECO:0000256" key="7">
    <source>
        <dbReference type="PROSITE-ProRule" id="PRU01379"/>
    </source>
</evidence>
<keyword evidence="4" id="KW-0378">Hydrolase</keyword>
<feature type="domain" description="Peptidase M14" evidence="8">
    <location>
        <begin position="1"/>
        <end position="239"/>
    </location>
</feature>
<dbReference type="InterPro" id="IPR000834">
    <property type="entry name" value="Peptidase_M14"/>
</dbReference>
<evidence type="ECO:0000313" key="10">
    <source>
        <dbReference type="Proteomes" id="UP000824093"/>
    </source>
</evidence>
<comment type="similarity">
    <text evidence="2 7">Belongs to the peptidase M14 family.</text>
</comment>
<evidence type="ECO:0000256" key="3">
    <source>
        <dbReference type="ARBA" id="ARBA00022670"/>
    </source>
</evidence>
<keyword evidence="5" id="KW-0862">Zinc</keyword>
<keyword evidence="3" id="KW-0645">Protease</keyword>
<gene>
    <name evidence="9" type="ORF">IAB70_04950</name>
</gene>
<organism evidence="9 10">
    <name type="scientific">Candidatus Merdicola faecigallinarum</name>
    <dbReference type="NCBI Taxonomy" id="2840862"/>
    <lineage>
        <taxon>Bacteria</taxon>
        <taxon>Bacillati</taxon>
        <taxon>Bacillota</taxon>
        <taxon>Clostridia</taxon>
        <taxon>Candidatus Merdicola</taxon>
    </lineage>
</organism>
<dbReference type="PANTHER" id="PTHR11705:SF143">
    <property type="entry name" value="SLL0236 PROTEIN"/>
    <property type="match status" value="1"/>
</dbReference>
<dbReference type="GO" id="GO:0005615">
    <property type="term" value="C:extracellular space"/>
    <property type="evidence" value="ECO:0007669"/>
    <property type="project" value="TreeGrafter"/>
</dbReference>
<evidence type="ECO:0000256" key="2">
    <source>
        <dbReference type="ARBA" id="ARBA00005988"/>
    </source>
</evidence>
<feature type="active site" description="Proton donor/acceptor" evidence="7">
    <location>
        <position position="211"/>
    </location>
</feature>
<dbReference type="EMBL" id="DVNH01000035">
    <property type="protein sequence ID" value="HIU51949.1"/>
    <property type="molecule type" value="Genomic_DNA"/>
</dbReference>
<feature type="non-terminal residue" evidence="9">
    <location>
        <position position="1"/>
    </location>
</feature>
<evidence type="ECO:0000256" key="4">
    <source>
        <dbReference type="ARBA" id="ARBA00022801"/>
    </source>
</evidence>
<comment type="caution">
    <text evidence="9">The sequence shown here is derived from an EMBL/GenBank/DDBJ whole genome shotgun (WGS) entry which is preliminary data.</text>
</comment>
<proteinExistence type="inferred from homology"/>
<dbReference type="SMART" id="SM00631">
    <property type="entry name" value="Zn_pept"/>
    <property type="match status" value="1"/>
</dbReference>
<evidence type="ECO:0000313" key="9">
    <source>
        <dbReference type="EMBL" id="HIU51949.1"/>
    </source>
</evidence>
<dbReference type="InterPro" id="IPR034274">
    <property type="entry name" value="ENP1_M14_CPD"/>
</dbReference>
<evidence type="ECO:0000259" key="8">
    <source>
        <dbReference type="PROSITE" id="PS52035"/>
    </source>
</evidence>
<evidence type="ECO:0000256" key="1">
    <source>
        <dbReference type="ARBA" id="ARBA00001947"/>
    </source>
</evidence>
<sequence length="241" mass="27323">EWITSLLLMKFLEEFCIAYQNNQTIYGISAKDIFNRVTIYLVPMVNPDGVTLLTDPSFKNTSAYQKCFSISQAYPDIPFPDGWKANINGVDLNLQFPAGWETAKKIKYKQGFTKPAPRDFVGASPLTEPESLAIYNFTCSHNFRLVIAYHTQGQEIYWNFQDICPFEGYDIGLKFAQISGYHLANVPYNSSFAGFKDWFLLNYNKPGFTIEAGIGKSPLPLSQFDQIYQDNIGILLLATII</sequence>
<dbReference type="PANTHER" id="PTHR11705">
    <property type="entry name" value="PROTEASE FAMILY M14 CARBOXYPEPTIDASE A,B"/>
    <property type="match status" value="1"/>
</dbReference>
<evidence type="ECO:0000256" key="6">
    <source>
        <dbReference type="ARBA" id="ARBA00023049"/>
    </source>
</evidence>
<dbReference type="SUPFAM" id="SSF53187">
    <property type="entry name" value="Zn-dependent exopeptidases"/>
    <property type="match status" value="1"/>
</dbReference>
<reference evidence="9" key="2">
    <citation type="journal article" date="2021" name="PeerJ">
        <title>Extensive microbial diversity within the chicken gut microbiome revealed by metagenomics and culture.</title>
        <authorList>
            <person name="Gilroy R."/>
            <person name="Ravi A."/>
            <person name="Getino M."/>
            <person name="Pursley I."/>
            <person name="Horton D.L."/>
            <person name="Alikhan N.F."/>
            <person name="Baker D."/>
            <person name="Gharbi K."/>
            <person name="Hall N."/>
            <person name="Watson M."/>
            <person name="Adriaenssens E.M."/>
            <person name="Foster-Nyarko E."/>
            <person name="Jarju S."/>
            <person name="Secka A."/>
            <person name="Antonio M."/>
            <person name="Oren A."/>
            <person name="Chaudhuri R.R."/>
            <person name="La Ragione R."/>
            <person name="Hildebrand F."/>
            <person name="Pallen M.J."/>
        </authorList>
    </citation>
    <scope>NUCLEOTIDE SEQUENCE</scope>
    <source>
        <strain evidence="9">CHK195-15760</strain>
    </source>
</reference>
<evidence type="ECO:0000256" key="5">
    <source>
        <dbReference type="ARBA" id="ARBA00022833"/>
    </source>
</evidence>
<dbReference type="GO" id="GO:0006508">
    <property type="term" value="P:proteolysis"/>
    <property type="evidence" value="ECO:0007669"/>
    <property type="project" value="UniProtKB-KW"/>
</dbReference>
<dbReference type="Pfam" id="PF00246">
    <property type="entry name" value="Peptidase_M14"/>
    <property type="match status" value="1"/>
</dbReference>
<reference evidence="9" key="1">
    <citation type="submission" date="2020-10" db="EMBL/GenBank/DDBJ databases">
        <authorList>
            <person name="Gilroy R."/>
        </authorList>
    </citation>
    <scope>NUCLEOTIDE SEQUENCE</scope>
    <source>
        <strain evidence="9">CHK195-15760</strain>
    </source>
</reference>
<dbReference type="PROSITE" id="PS52035">
    <property type="entry name" value="PEPTIDASE_M14"/>
    <property type="match status" value="1"/>
</dbReference>
<dbReference type="AlphaFoldDB" id="A0A9D1S975"/>
<keyword evidence="6" id="KW-0482">Metalloprotease</keyword>
<dbReference type="Proteomes" id="UP000824093">
    <property type="component" value="Unassembled WGS sequence"/>
</dbReference>
<comment type="cofactor">
    <cofactor evidence="1">
        <name>Zn(2+)</name>
        <dbReference type="ChEBI" id="CHEBI:29105"/>
    </cofactor>
</comment>